<evidence type="ECO:0000313" key="2">
    <source>
        <dbReference type="EMBL" id="CAF0951498.1"/>
    </source>
</evidence>
<name>A0A813Q0A0_9BILA</name>
<dbReference type="Proteomes" id="UP000681722">
    <property type="component" value="Unassembled WGS sequence"/>
</dbReference>
<dbReference type="Proteomes" id="UP000663829">
    <property type="component" value="Unassembled WGS sequence"/>
</dbReference>
<protein>
    <submittedName>
        <fullName evidence="1">Uncharacterized protein</fullName>
    </submittedName>
</protein>
<evidence type="ECO:0000313" key="4">
    <source>
        <dbReference type="EMBL" id="CAF3725583.1"/>
    </source>
</evidence>
<organism evidence="1 5">
    <name type="scientific">Didymodactylos carnosus</name>
    <dbReference type="NCBI Taxonomy" id="1234261"/>
    <lineage>
        <taxon>Eukaryota</taxon>
        <taxon>Metazoa</taxon>
        <taxon>Spiralia</taxon>
        <taxon>Gnathifera</taxon>
        <taxon>Rotifera</taxon>
        <taxon>Eurotatoria</taxon>
        <taxon>Bdelloidea</taxon>
        <taxon>Philodinida</taxon>
        <taxon>Philodinidae</taxon>
        <taxon>Didymodactylos</taxon>
    </lineage>
</organism>
<reference evidence="1" key="1">
    <citation type="submission" date="2021-02" db="EMBL/GenBank/DDBJ databases">
        <authorList>
            <person name="Nowell W R."/>
        </authorList>
    </citation>
    <scope>NUCLEOTIDE SEQUENCE</scope>
</reference>
<dbReference type="EMBL" id="CAJOBC010000119">
    <property type="protein sequence ID" value="CAF3540121.1"/>
    <property type="molecule type" value="Genomic_DNA"/>
</dbReference>
<proteinExistence type="predicted"/>
<keyword evidence="5" id="KW-1185">Reference proteome</keyword>
<dbReference type="OrthoDB" id="9983088at2759"/>
<sequence length="112" mass="13303">MKISQLSSLKIQFNQIIFANAYELIELLIQHIVSLEHLPLSTGYLSEPSAIDGRHIEINLLSALLNLIDFYFYFRFSYKNQQINSIISSFKNDYWLLKRKQKYYMLCRCLSK</sequence>
<evidence type="ECO:0000313" key="5">
    <source>
        <dbReference type="Proteomes" id="UP000663829"/>
    </source>
</evidence>
<evidence type="ECO:0000313" key="3">
    <source>
        <dbReference type="EMBL" id="CAF3540121.1"/>
    </source>
</evidence>
<dbReference type="AlphaFoldDB" id="A0A813Q0A0"/>
<accession>A0A813Q0A0</accession>
<dbReference type="EMBL" id="CAJNOQ010000119">
    <property type="protein sequence ID" value="CAF0759434.1"/>
    <property type="molecule type" value="Genomic_DNA"/>
</dbReference>
<comment type="caution">
    <text evidence="1">The sequence shown here is derived from an EMBL/GenBank/DDBJ whole genome shotgun (WGS) entry which is preliminary data.</text>
</comment>
<gene>
    <name evidence="1" type="ORF">GPM918_LOCUS1300</name>
    <name evidence="2" type="ORF">OVA965_LOCUS12180</name>
    <name evidence="3" type="ORF">SRO942_LOCUS1300</name>
    <name evidence="4" type="ORF">TMI583_LOCUS12184</name>
</gene>
<dbReference type="Proteomes" id="UP000677228">
    <property type="component" value="Unassembled WGS sequence"/>
</dbReference>
<dbReference type="Proteomes" id="UP000682733">
    <property type="component" value="Unassembled WGS sequence"/>
</dbReference>
<dbReference type="EMBL" id="CAJOBA010004847">
    <property type="protein sequence ID" value="CAF3725583.1"/>
    <property type="molecule type" value="Genomic_DNA"/>
</dbReference>
<evidence type="ECO:0000313" key="1">
    <source>
        <dbReference type="EMBL" id="CAF0759434.1"/>
    </source>
</evidence>
<dbReference type="EMBL" id="CAJNOK010004842">
    <property type="protein sequence ID" value="CAF0951498.1"/>
    <property type="molecule type" value="Genomic_DNA"/>
</dbReference>